<dbReference type="Pfam" id="PF17963">
    <property type="entry name" value="Big_9"/>
    <property type="match status" value="9"/>
</dbReference>
<organism evidence="4 5">
    <name type="scientific">Pseudomonas putida</name>
    <name type="common">Arthrobacter siderocapsulatus</name>
    <dbReference type="NCBI Taxonomy" id="303"/>
    <lineage>
        <taxon>Bacteria</taxon>
        <taxon>Pseudomonadati</taxon>
        <taxon>Pseudomonadota</taxon>
        <taxon>Gammaproteobacteria</taxon>
        <taxon>Pseudomonadales</taxon>
        <taxon>Pseudomonadaceae</taxon>
        <taxon>Pseudomonas</taxon>
    </lineage>
</organism>
<dbReference type="NCBIfam" id="TIGR03661">
    <property type="entry name" value="T1SS_VCA0849"/>
    <property type="match status" value="1"/>
</dbReference>
<dbReference type="PRINTS" id="PR00313">
    <property type="entry name" value="CABNDNGRPT"/>
</dbReference>
<dbReference type="Proteomes" id="UP000250299">
    <property type="component" value="Chromosome"/>
</dbReference>
<sequence>MHMATLIGIVSKVIGQVFAVAGDGTRRPLIEGDRLFAGDQLVTGAEGAVAVHLQNGQELTLGRGSSLNMTPQLLAQESPHLNTNESVTPSEAQLSDVEQLQKAIAAGDDPTQTAEATAAGPGGSTGPAGGALGGGHSFVMLEEVGGRVDPNIGFPTAGFNGIPEFPEERHDAVVNTVVDDTQGPVIAPPVPLPPVVNNPVTLSGLSVEGGELNLNEANLPDGSASNPGALTQSGTFTVTAPDGLNNLSIGGINVITGGVAVGFPQSITTQLGSTLTITGYNPATGVVSYSYTLNGSETHSSGDGTTLSEHFTVVAGDNNGDSTTGSLDVNITDDVPKAFDDHNGTATETRLTLNGNVLTNDIQGADRVPVGENSGPITPGTFVGTYGTLVLNANGTYTYTLNTDDADFKALHGGGDGKETFTYTLTDADGDTSTAHLVLDIHNDDDGVTINGLDVEGGELTVYEKNLSDGSNPDSGALTQSGTFTITAPDGVETLSIGGINVVVGGVSAGFPQSITTPLGSTLTITGFNAATGVVSYSYTLVDNEAHPTGNGANSLSEQFAVTVVDDNGTTANGSLDVNIVDDLPKAVYDSNATTASETQLTLNGNVLTNDVQGADRVTVGENAGPITPGTFVGTYGTLVLNANGTYTYTLNPSDADFKALHGGGNGTETFTYTLTDADGDTSTANLVLNIHNNDDGVTINGLNVEGGELTVYEKNLSDGSNPDAGALTQSGTFTITAPDGVETLSIGGINVVVGGVSAGFPQSITTPLGSTLTITGFNAATGVVSYSYTLVDNEAHPAGNGANSLSEQFAVTVVDDNGTTANGSLDVNIVDDLPKAVYDSNAATASETQLTLNGNVLTNDVQGADRVTVGENSGPITPGTFVGTYGTLVLNANGTYTYTLNTSDADFKALHGGGNGTETFTYTLTDADGDTSTANLVLNIHNNDDGVTINGLNVEGGELTVYEKNLSDGSNPDNGALTQSGTFTITAPDGVETLSIGGINVVVGGVSAGFPQSITTPLGSTLTITGFNAATGVISYSYTLVDNEAHPTGNGANSLSEQFAVTVVDDNGTTANGSLDVNIVDDLPKAVYDSNAATASETQLTLNGNVLTNDVQGADRVTVGENAGPITPGTFVGTYGTLVLNANGTYTYTLNPSDADFKALHGGGNGTETFTYTLTDADGDTSTANLVLNIHNNDDGVTINGLNVEGGELTVYEKNLSDGSNPDNGALTQSGTFTINAPDGVETLSIGGINVVVGGVSAGFPQSITTPLGSTLTITGFNAATGVVSYSYTLVDNEAHPAGNGANSLSEQFAVTVVDDNGTTANGSLDVNIVDDLPKAVYDSNAATASETQLTLNGNVLTNDIQGADRVPTGPSAGPITPGTFVGTYGTLVLNANGTYTYTLNTSDADFKALHGGGNGTETFTYTLTDADGDTSTANLVLNIHNNDDGVTLTGLDVYGGELTVYEKNLSDGSTPNAPALTQSGTFTVTALDGLQTLTVGGITVVSGGVAAGFPQSITTPLGSTLTITGFNATTGVVSYSYTLVDNEAHPTANGANSLTENFNVVATDTDGSTATGQINVNIVDDVPKAMNDSNASTASESHLTLSGNVLTNDVQGADRVPTGPGAGPITAGTFVGTYGTLVLNANGTYTYTLNTSDADFKALHGGGNGTETFTYTLTDADGDKSTANLVLNIHNNNDPVIIKGLDVCGDELTVYEKNLSDGSHPNTPALTQSGTFTVTALDGLQTLMVGGIAVVSGGVAAGFPQSITTPLGSTLTITGYNPITGVVSYSYTLVDNEAHPTAHGANSITENFNIVATDTDGSSASGQINVNIVDDVPKAMNDTNASTASETHLTLNGNVLTNDVQGADRVTTGPSSGPITPGTFVGTYGTLVLNANGTYTYTLNPNDADFKALHGGGNGTETFTYTLTDADGDKSTAKLVLNIHNNDDGVTINGLNVEGGELNVYEKNLSDGSNPDAGALTQSGTFTINAPDGVVTLTIGGINVVVGGVSAGFPQSVTTPLGSTLTITGFNAATGVVSYSYTLVDNEAHPTANGANSLTEHFAVNVVDDNGSTANGSLDVNIVDDLPKAVYDSNASTASESLLTLNGNVLTNDVQGADRVPTGPSAGPITPGTFVGTYGTLVLNANGTYTYTLNTSDADFKALHGGGNGTETFTYTLTDADGDASTAQLVLNIHNNDDPVIIKGLDVCGDELTVYEKNLSDGSNPSAPALTQSGTFTVTALDGLQTLMVGGIAVVSGGVAAGFPQSITTPLGSTLTITGYNPTTGVVSYSYTLVDNEAHPTANGANSITENFNIVATDTDGSSASGQINVNIVDDVPKAMSDTNASTASETQLTLSGNVLTNDVQGADRVTTGPSSGPITPGTFVGTYGTLVMNANGTYTYTLDTSDADFKALHGNGNGTETFTYTLTDADGDKSTASLVLNIHNNDDGVTLTGLDVVGGELTVFEKNLSDGTNPNTPALTQNGTFIVTALDGLQTLTVGGITVVNGGVAAGFPQSITTPLGSTLTITGFNATTGVVSYSYTLVDNETHPNANGTNSITENFNVVATDGDGSTASGQLNVNIIDDIPTAKPDTSSVVEGGTVNISVLGNDINGADGPVTVVGVRAGGNTSTSAIGGLGNNITGSYGYLTLDAAGNAVYHSNPNTVSPAGATDTFTYTVRDADGDESTTTITINVSDSSIKAVTDTDVTVYEKALDLSKDGQDLAAGTVTGSEPGSTAETSSGTLVGSVTGGSGAITYTLVGSATGTYGQILLNPNGTYTYTLTSAPKTSPNANDGPNTLTETFTYKATDALGNSTTSTIVVNIVDDVPKAAGAERSVAAVEIDTNLLLVIDVSGSMADASGVPGLSRLELAKQAISALLDKYDDLGDVKVQIVTFSSNATDKTSIWVDIATAKSIVAGLSAGGGTNYDAAVDMAQTAFNTSGKLTGAQNVGYFFSDGKPNEGSIGGGDEADWKEFLTDNQIKNYAIGLGTGVSSGDLNPLAYDGTGTGTNTNAVIVTDLGQLNSVLSGTVIGAPVTGSLLEGGSFGADGGFVKTITVDGTTYTYDPKGNSNQGSLGFSGGVNHGTFNTVDNTLSIATNNKGTLVVNLDTGEYSYISQKATSVVVTENIGFTLSDNDGDLASSTLVVKVVPNAAPVAVDDHIITNILSSNIAVAGDVLLANDSDADGDPMKASPTTFNTGWASKAADFTGSGAIDFSGSGAKPSNQELANVRASFAANAATMTALLVISGYLGPVTAANTNDEDKITVNLKQGETLNLDHNLDAGHITMEYSVNGGAWIPIGDGQTITAASDGVYQIHITNITDPGGGGGAGNKESYELTMKLNYAGAHDITPDYHGTYTTSDDHGGSANANVTISYQDGHTLTGTSGDDTLVAGDGNNILNGGDGNDILMAGNGNNELHGGAGNDLLFSGLGNDLLDGGAGNDTASYAHATAGVTVNLGVSGAQNTLGAGTDTLTGIENLVGSNFNDNLTGDNNSNIITGGLGNDVLNGGGGDDFLIGGLGNNTLTGGSGADTFQWLKGNSGHDVITDFTPGTDKLDLSQLLQGENSTAASLDDYLHFTVSGSGASLVTSIDVSAMAGAAPNQTIDLAGVNLASHYGVTPGAGGVVSGADSATIINGMLNDHSLKVDTV</sequence>
<dbReference type="InterPro" id="IPR036465">
    <property type="entry name" value="vWFA_dom_sf"/>
</dbReference>
<evidence type="ECO:0000259" key="3">
    <source>
        <dbReference type="PROSITE" id="PS50234"/>
    </source>
</evidence>
<dbReference type="EMBL" id="CP029693">
    <property type="protein sequence ID" value="AWY43458.1"/>
    <property type="molecule type" value="Genomic_DNA"/>
</dbReference>
<feature type="region of interest" description="Disordered" evidence="2">
    <location>
        <begin position="107"/>
        <end position="131"/>
    </location>
</feature>
<accession>A0A2Z4RT40</accession>
<evidence type="ECO:0000313" key="4">
    <source>
        <dbReference type="EMBL" id="AWY43458.1"/>
    </source>
</evidence>
<dbReference type="SMART" id="SM00327">
    <property type="entry name" value="VWA"/>
    <property type="match status" value="1"/>
</dbReference>
<dbReference type="Pfam" id="PF00353">
    <property type="entry name" value="HemolysinCabind"/>
    <property type="match status" value="2"/>
</dbReference>
<dbReference type="NCBIfam" id="NF033682">
    <property type="entry name" value="retention_LapA"/>
    <property type="match status" value="1"/>
</dbReference>
<dbReference type="Pfam" id="PF17803">
    <property type="entry name" value="Cadherin_4"/>
    <property type="match status" value="1"/>
</dbReference>
<dbReference type="SUPFAM" id="SSF51120">
    <property type="entry name" value="beta-Roll"/>
    <property type="match status" value="2"/>
</dbReference>
<gene>
    <name evidence="4" type="ORF">DKY63_27485</name>
</gene>
<dbReference type="InterPro" id="IPR001343">
    <property type="entry name" value="Hemolysn_Ca-bd"/>
</dbReference>
<evidence type="ECO:0000256" key="2">
    <source>
        <dbReference type="SAM" id="MobiDB-lite"/>
    </source>
</evidence>
<dbReference type="InterPro" id="IPR040853">
    <property type="entry name" value="RapA2_cadherin-like"/>
</dbReference>
<dbReference type="InterPro" id="IPR002035">
    <property type="entry name" value="VWF_A"/>
</dbReference>
<feature type="domain" description="VWFA" evidence="3">
    <location>
        <begin position="2843"/>
        <end position="3028"/>
    </location>
</feature>
<dbReference type="OrthoDB" id="5192166at2"/>
<dbReference type="InterPro" id="IPR011044">
    <property type="entry name" value="Quino_amine_DH_bsu"/>
</dbReference>
<dbReference type="InterPro" id="IPR019960">
    <property type="entry name" value="T1SS_VCA0849"/>
</dbReference>
<dbReference type="NCBIfam" id="TIGR01965">
    <property type="entry name" value="VCBS_repeat"/>
    <property type="match status" value="11"/>
</dbReference>
<proteinExistence type="predicted"/>
<keyword evidence="1" id="KW-0106">Calcium</keyword>
<evidence type="ECO:0000256" key="1">
    <source>
        <dbReference type="ARBA" id="ARBA00022837"/>
    </source>
</evidence>
<feature type="compositionally biased region" description="Low complexity" evidence="2">
    <location>
        <begin position="110"/>
        <end position="119"/>
    </location>
</feature>
<protein>
    <submittedName>
        <fullName evidence="4">Type I secretion C-terminal target domain-containing protein</fullName>
    </submittedName>
</protein>
<evidence type="ECO:0000313" key="5">
    <source>
        <dbReference type="Proteomes" id="UP000250299"/>
    </source>
</evidence>
<reference evidence="4 5" key="1">
    <citation type="submission" date="2018-05" db="EMBL/GenBank/DDBJ databases">
        <title>Whole genome sequence of Pseudomonas putida JBC17.</title>
        <authorList>
            <person name="Lee Y.H."/>
            <person name="David K."/>
        </authorList>
    </citation>
    <scope>NUCLEOTIDE SEQUENCE [LARGE SCALE GENOMIC DNA]</scope>
    <source>
        <strain evidence="4 5">JBC17</strain>
    </source>
</reference>
<dbReference type="PROSITE" id="PS50234">
    <property type="entry name" value="VWFA"/>
    <property type="match status" value="1"/>
</dbReference>
<name>A0A2Z4RT40_PSEPU</name>
<dbReference type="SUPFAM" id="SSF50969">
    <property type="entry name" value="YVTN repeat-like/Quinoprotein amine dehydrogenase"/>
    <property type="match status" value="1"/>
</dbReference>
<dbReference type="InterPro" id="IPR047777">
    <property type="entry name" value="LapA-like_RM"/>
</dbReference>
<feature type="compositionally biased region" description="Gly residues" evidence="2">
    <location>
        <begin position="120"/>
        <end position="131"/>
    </location>
</feature>
<dbReference type="InterPro" id="IPR010221">
    <property type="entry name" value="VCBS_dom"/>
</dbReference>
<dbReference type="Pfam" id="PF13519">
    <property type="entry name" value="VWA_2"/>
    <property type="match status" value="1"/>
</dbReference>
<dbReference type="GO" id="GO:0005509">
    <property type="term" value="F:calcium ion binding"/>
    <property type="evidence" value="ECO:0007669"/>
    <property type="project" value="InterPro"/>
</dbReference>
<dbReference type="SUPFAM" id="SSF53300">
    <property type="entry name" value="vWA-like"/>
    <property type="match status" value="1"/>
</dbReference>
<dbReference type="InterPro" id="IPR011049">
    <property type="entry name" value="Serralysin-like_metalloprot_C"/>
</dbReference>
<dbReference type="Gene3D" id="3.40.50.410">
    <property type="entry name" value="von Willebrand factor, type A domain"/>
    <property type="match status" value="1"/>
</dbReference>
<dbReference type="CDD" id="cd00198">
    <property type="entry name" value="vWFA"/>
    <property type="match status" value="1"/>
</dbReference>